<dbReference type="AlphaFoldDB" id="A0AAP3YEX4"/>
<protein>
    <submittedName>
        <fullName evidence="1">Uncharacterized protein</fullName>
    </submittedName>
</protein>
<evidence type="ECO:0000313" key="2">
    <source>
        <dbReference type="Proteomes" id="UP001222377"/>
    </source>
</evidence>
<sequence>MKKVRKPLEKDILYSLHNAFILNNSTAISKVNTYLDNRREKKVDFSDCKSLKQELITLSFEIFAKGKRFHFIIDNFHVENEDIVKVTDIDYIIDEISVDFDKILKYYELRDTDDELTDKEDTYTLEQLGFSFDQSDNLVPYDNFNSCATDFEIGEMLLQEAQKKDGKLIYLASIKQRAQISWPEC</sequence>
<name>A0AAP3YEX4_BACAM</name>
<gene>
    <name evidence="1" type="ORF">PV946_08795</name>
</gene>
<dbReference type="RefSeq" id="WP_276351069.1">
    <property type="nucleotide sequence ID" value="NZ_JARKHX010000003.1"/>
</dbReference>
<organism evidence="1 2">
    <name type="scientific">Bacillus amyloliquefaciens</name>
    <name type="common">Bacillus velezensis</name>
    <dbReference type="NCBI Taxonomy" id="1390"/>
    <lineage>
        <taxon>Bacteria</taxon>
        <taxon>Bacillati</taxon>
        <taxon>Bacillota</taxon>
        <taxon>Bacilli</taxon>
        <taxon>Bacillales</taxon>
        <taxon>Bacillaceae</taxon>
        <taxon>Bacillus</taxon>
        <taxon>Bacillus amyloliquefaciens group</taxon>
    </lineage>
</organism>
<dbReference type="Proteomes" id="UP001222377">
    <property type="component" value="Unassembled WGS sequence"/>
</dbReference>
<accession>A0AAP3YEX4</accession>
<comment type="caution">
    <text evidence="1">The sequence shown here is derived from an EMBL/GenBank/DDBJ whole genome shotgun (WGS) entry which is preliminary data.</text>
</comment>
<reference evidence="1" key="1">
    <citation type="submission" date="2023-02" db="EMBL/GenBank/DDBJ databases">
        <title>Draft Whole-Genome Sequences of Bacillus Strains of Potential Probiotic for Poultry.</title>
        <authorList>
            <person name="Ma L.M."/>
            <person name="Lopez-Guerra N."/>
            <person name="Zhang G."/>
        </authorList>
    </citation>
    <scope>NUCLEOTIDE SEQUENCE</scope>
    <source>
        <strain evidence="1">OSU1013-24</strain>
    </source>
</reference>
<dbReference type="EMBL" id="JARKHX010000003">
    <property type="protein sequence ID" value="MDF4193866.1"/>
    <property type="molecule type" value="Genomic_DNA"/>
</dbReference>
<proteinExistence type="predicted"/>
<evidence type="ECO:0000313" key="1">
    <source>
        <dbReference type="EMBL" id="MDF4193866.1"/>
    </source>
</evidence>